<dbReference type="RefSeq" id="WP_231449917.1">
    <property type="nucleotide sequence ID" value="NZ_JAJOMB010000040.1"/>
</dbReference>
<dbReference type="Pfam" id="PF05593">
    <property type="entry name" value="RHS_repeat"/>
    <property type="match status" value="4"/>
</dbReference>
<reference evidence="5" key="1">
    <citation type="submission" date="2021-11" db="EMBL/GenBank/DDBJ databases">
        <title>Streptomyces corallinus and Kineosporia corallina sp. nov., two new coral-derived marine actinobacteria.</title>
        <authorList>
            <person name="Buangrab K."/>
            <person name="Sutthacheep M."/>
            <person name="Yeemin T."/>
            <person name="Harunari E."/>
            <person name="Igarashi Y."/>
            <person name="Sripreechasak P."/>
            <person name="Kanchanasin P."/>
            <person name="Tanasupawat S."/>
            <person name="Phongsopitanun W."/>
        </authorList>
    </citation>
    <scope>NUCLEOTIDE SEQUENCE</scope>
    <source>
        <strain evidence="5">JCM 31032</strain>
    </source>
</reference>
<keyword evidence="6" id="KW-1185">Reference proteome</keyword>
<dbReference type="PRINTS" id="PR00394">
    <property type="entry name" value="RHSPROTEIN"/>
</dbReference>
<evidence type="ECO:0000313" key="6">
    <source>
        <dbReference type="Proteomes" id="UP001138997"/>
    </source>
</evidence>
<dbReference type="Gene3D" id="2.180.10.10">
    <property type="entry name" value="RHS repeat-associated core"/>
    <property type="match status" value="2"/>
</dbReference>
<dbReference type="InterPro" id="IPR006530">
    <property type="entry name" value="YD"/>
</dbReference>
<organism evidence="5 6">
    <name type="scientific">Kineosporia babensis</name>
    <dbReference type="NCBI Taxonomy" id="499548"/>
    <lineage>
        <taxon>Bacteria</taxon>
        <taxon>Bacillati</taxon>
        <taxon>Actinomycetota</taxon>
        <taxon>Actinomycetes</taxon>
        <taxon>Kineosporiales</taxon>
        <taxon>Kineosporiaceae</taxon>
        <taxon>Kineosporia</taxon>
    </lineage>
</organism>
<accession>A0A9X1SZ50</accession>
<gene>
    <name evidence="5" type="ORF">LR394_39840</name>
</gene>
<dbReference type="InterPro" id="IPR031325">
    <property type="entry name" value="RHS_repeat"/>
</dbReference>
<dbReference type="AlphaFoldDB" id="A0A9X1SZ50"/>
<dbReference type="Pfam" id="PF20148">
    <property type="entry name" value="DUF6531"/>
    <property type="match status" value="1"/>
</dbReference>
<dbReference type="PANTHER" id="PTHR32305:SF15">
    <property type="entry name" value="PROTEIN RHSA-RELATED"/>
    <property type="match status" value="1"/>
</dbReference>
<dbReference type="InterPro" id="IPR056823">
    <property type="entry name" value="TEN-like_YD-shell"/>
</dbReference>
<evidence type="ECO:0000259" key="3">
    <source>
        <dbReference type="Pfam" id="PF20148"/>
    </source>
</evidence>
<evidence type="ECO:0000256" key="2">
    <source>
        <dbReference type="SAM" id="MobiDB-lite"/>
    </source>
</evidence>
<name>A0A9X1SZ50_9ACTN</name>
<protein>
    <submittedName>
        <fullName evidence="5">DUF6531 domain-containing protein</fullName>
    </submittedName>
</protein>
<evidence type="ECO:0000259" key="4">
    <source>
        <dbReference type="Pfam" id="PF25023"/>
    </source>
</evidence>
<dbReference type="Pfam" id="PF25023">
    <property type="entry name" value="TEN_YD-shell"/>
    <property type="match status" value="2"/>
</dbReference>
<dbReference type="InterPro" id="IPR050708">
    <property type="entry name" value="T6SS_VgrG/RHS"/>
</dbReference>
<feature type="region of interest" description="Disordered" evidence="2">
    <location>
        <begin position="1"/>
        <end position="24"/>
    </location>
</feature>
<dbReference type="InterPro" id="IPR045351">
    <property type="entry name" value="DUF6531"/>
</dbReference>
<feature type="domain" description="DUF6531" evidence="3">
    <location>
        <begin position="29"/>
        <end position="98"/>
    </location>
</feature>
<dbReference type="EMBL" id="JAJOMB010000040">
    <property type="protein sequence ID" value="MCD5317065.1"/>
    <property type="molecule type" value="Genomic_DNA"/>
</dbReference>
<evidence type="ECO:0000256" key="1">
    <source>
        <dbReference type="ARBA" id="ARBA00022737"/>
    </source>
</evidence>
<dbReference type="PANTHER" id="PTHR32305">
    <property type="match status" value="1"/>
</dbReference>
<dbReference type="NCBIfam" id="TIGR03696">
    <property type="entry name" value="Rhs_assc_core"/>
    <property type="match status" value="1"/>
</dbReference>
<dbReference type="SUPFAM" id="SSF63829">
    <property type="entry name" value="Calcium-dependent phosphotriesterase"/>
    <property type="match status" value="1"/>
</dbReference>
<proteinExistence type="predicted"/>
<evidence type="ECO:0000313" key="5">
    <source>
        <dbReference type="EMBL" id="MCD5317065.1"/>
    </source>
</evidence>
<keyword evidence="1" id="KW-0677">Repeat</keyword>
<dbReference type="Proteomes" id="UP001138997">
    <property type="component" value="Unassembled WGS sequence"/>
</dbReference>
<feature type="domain" description="Teneurin-like YD-shell" evidence="4">
    <location>
        <begin position="773"/>
        <end position="1034"/>
    </location>
</feature>
<comment type="caution">
    <text evidence="5">The sequence shown here is derived from an EMBL/GenBank/DDBJ whole genome shotgun (WGS) entry which is preliminary data.</text>
</comment>
<sequence length="1219" mass="134823">MVEHRLETRSSLETGDVSRSARERTTHADPIDVVTGQMILPMLDLCLPGVLDLVLDRTYLSGFTAGRWFGPGWSSPLDDRLEIDAEGVYASIGEGVLLRYPPVEPGDSVLPTSGSRRWPLSRNDEGEYRLLDPATGRIRTFASAAGAGVNVLLPLAAITDLHGNRISYSYAPDGALTGILMPGDVVLEIQTHGGRVTGLGISGESPLLAYEYDNIGQLTAVVNSSGEPLRFSYDDQGRLTRWTDRNGAWYEYTYASDSQQVVAMRGRDGMLSGRMDYHPAENFTLAEDSLGNVTRYEYNQLHQVTAVTDPLGNTVRTEWDEHDRKLLQTDALGRSTTFRYEDDLLVEVVRPDGLSARWQYTERGRLEQAVAPDGGIQRLVYDEQGNLAATTDQSGAVTRFGYSENGALISITEPSGATTRSTVDARGLPTSVTDHSGETTRIERNALGQVTASFDPLGLRTSYTWTPENKLSQVEGPDGSLQSWQYDAEGNLLEHTDTAGRVTRTEYTGFDLPVVMTNAAGASVRLAYDTELRLSSVTDARGLVWQYEYDAAGRLIRESDYDNRNLTYAYDAAGQLTQRTNAVGETINFQRDALGRTVSQQTERGTTVFTYDVFGRLTRATSPDTDLELTRDARGQIIAEIHDGRILASRYDATGHKVERSTPTGALSTWSYGPHGLATQLNSSGHHTTFQYDATRHEIARNIPGANLFQTWSTQGHLQSQRLLTAGSAILAALLPESTDSSNASSGGRLLQERRYHYRPGGGLTQISDLIRGRLDYDLDPLDQVLAVRNGGNLLEQYAYDPACSLANAGPANGPWEHQGDRVRRAGPWRYNYDGQGRLIRRHQNLLSGGRHTWTYEWDALDHLRKVTTPEGDTWEYRYDALHRRVGKKRLRDGDTVEEYTYAWDGYDLAEQTHVNHADETTTTTVWDWDPTTPRALTQRASTKTTDRDDQSWIDAEFYSIISDLVGTPTELISTDGRIAWQRQTSLWGSGQTTTGDVDCPLAFPGQIHDPETGLNYNVHRYYDPHLGAYISPDPLGLRPGPNNTHYVTSPLQSIDPLGLMDCRIPLYRGTTRWIEHLIHDQTGMILSDSGHEPLLNGDLSAALAASEATHARALKEFGTLDNYVQQHSLIGDDMHSIIGGRSLISTTTDPTLAAGNFAKGTGPVFRVTDDAAVRIPQTLTTSTEAEVLIPHMFKAERLSPDELEAVIHDYRKQNPEAQ</sequence>
<dbReference type="InterPro" id="IPR022385">
    <property type="entry name" value="Rhs_assc_core"/>
</dbReference>
<feature type="compositionally biased region" description="Basic and acidic residues" evidence="2">
    <location>
        <begin position="1"/>
        <end position="10"/>
    </location>
</feature>
<dbReference type="NCBIfam" id="TIGR01643">
    <property type="entry name" value="YD_repeat_2x"/>
    <property type="match status" value="13"/>
</dbReference>
<feature type="domain" description="Teneurin-like YD-shell" evidence="4">
    <location>
        <begin position="460"/>
        <end position="589"/>
    </location>
</feature>